<dbReference type="SUPFAM" id="SSF48230">
    <property type="entry name" value="Chondroitin AC/alginate lyase"/>
    <property type="match status" value="1"/>
</dbReference>
<evidence type="ECO:0000256" key="1">
    <source>
        <dbReference type="ARBA" id="ARBA00022729"/>
    </source>
</evidence>
<evidence type="ECO:0000313" key="5">
    <source>
        <dbReference type="Proteomes" id="UP001501237"/>
    </source>
</evidence>
<dbReference type="Proteomes" id="UP001501237">
    <property type="component" value="Unassembled WGS sequence"/>
</dbReference>
<evidence type="ECO:0000256" key="2">
    <source>
        <dbReference type="ARBA" id="ARBA00023239"/>
    </source>
</evidence>
<dbReference type="InterPro" id="IPR008397">
    <property type="entry name" value="Alginate_lyase_dom"/>
</dbReference>
<sequence length="429" mass="47118">MNKRSALSTGIGGVLLVLLAVTAVVVVPRAGHAKHIAAKATGHFKHPGVLVSRAQLDKVRKNIKKEPYKSAYAALRKDKLADPARKPHPYANVVCYPGTKPMPNAGCANERADSLAAYADALVWYISKNKKYLYAAGRIMDAYSRTVKKHTGDPGNDLKADAPLEAAWAGINFAKAAEIVRYSMPKGKKWKQAGRFGTMLRKAYLPLVVNGTQKGMNGNWDLASADATIEMAVYLDDHKTFDKAIKLLRDRVPAYFYLNSDGDTPREPVDGVWGVNRYWYQCPEVAPEDLVTAPGKGGPGECPPSVAAHYFEGQTQETCRDMKHPTYGIDATIETATTAHIQGVNLFPELKRRLTASMEFHAKYSLQAPPATLCGGKLADKMLPGGLEIGYTAYHKQVNLPYTRKLIKKQRPGTPHEFVAWDTLVWATP</sequence>
<dbReference type="EMBL" id="BAAAUV010000015">
    <property type="protein sequence ID" value="GAA3225702.1"/>
    <property type="molecule type" value="Genomic_DNA"/>
</dbReference>
<proteinExistence type="predicted"/>
<keyword evidence="5" id="KW-1185">Reference proteome</keyword>
<dbReference type="RefSeq" id="WP_344833446.1">
    <property type="nucleotide sequence ID" value="NZ_BAAAUV010000015.1"/>
</dbReference>
<dbReference type="GO" id="GO:0016829">
    <property type="term" value="F:lyase activity"/>
    <property type="evidence" value="ECO:0007669"/>
    <property type="project" value="UniProtKB-KW"/>
</dbReference>
<comment type="caution">
    <text evidence="4">The sequence shown here is derived from an EMBL/GenBank/DDBJ whole genome shotgun (WGS) entry which is preliminary data.</text>
</comment>
<dbReference type="Gene3D" id="1.50.10.100">
    <property type="entry name" value="Chondroitin AC/alginate lyase"/>
    <property type="match status" value="1"/>
</dbReference>
<protein>
    <submittedName>
        <fullName evidence="4">Alginate lyase family protein</fullName>
    </submittedName>
</protein>
<keyword evidence="1" id="KW-0732">Signal</keyword>
<keyword evidence="2 4" id="KW-0456">Lyase</keyword>
<accession>A0ABP6QF38</accession>
<gene>
    <name evidence="4" type="ORF">GCM10010468_53510</name>
</gene>
<evidence type="ECO:0000313" key="4">
    <source>
        <dbReference type="EMBL" id="GAA3225702.1"/>
    </source>
</evidence>
<name>A0ABP6QF38_9ACTN</name>
<organism evidence="4 5">
    <name type="scientific">Actinocorallia longicatena</name>
    <dbReference type="NCBI Taxonomy" id="111803"/>
    <lineage>
        <taxon>Bacteria</taxon>
        <taxon>Bacillati</taxon>
        <taxon>Actinomycetota</taxon>
        <taxon>Actinomycetes</taxon>
        <taxon>Streptosporangiales</taxon>
        <taxon>Thermomonosporaceae</taxon>
        <taxon>Actinocorallia</taxon>
    </lineage>
</organism>
<evidence type="ECO:0000259" key="3">
    <source>
        <dbReference type="Pfam" id="PF05426"/>
    </source>
</evidence>
<dbReference type="InterPro" id="IPR008929">
    <property type="entry name" value="Chondroitin_lyas"/>
</dbReference>
<feature type="domain" description="Alginate lyase" evidence="3">
    <location>
        <begin position="93"/>
        <end position="267"/>
    </location>
</feature>
<reference evidence="5" key="1">
    <citation type="journal article" date="2019" name="Int. J. Syst. Evol. Microbiol.">
        <title>The Global Catalogue of Microorganisms (GCM) 10K type strain sequencing project: providing services to taxonomists for standard genome sequencing and annotation.</title>
        <authorList>
            <consortium name="The Broad Institute Genomics Platform"/>
            <consortium name="The Broad Institute Genome Sequencing Center for Infectious Disease"/>
            <person name="Wu L."/>
            <person name="Ma J."/>
        </authorList>
    </citation>
    <scope>NUCLEOTIDE SEQUENCE [LARGE SCALE GENOMIC DNA]</scope>
    <source>
        <strain evidence="5">JCM 9377</strain>
    </source>
</reference>
<dbReference type="Pfam" id="PF05426">
    <property type="entry name" value="Alginate_lyase"/>
    <property type="match status" value="1"/>
</dbReference>